<evidence type="ECO:0000313" key="3">
    <source>
        <dbReference type="WBParaSite" id="TMUE_3000014834.1"/>
    </source>
</evidence>
<feature type="transmembrane region" description="Helical" evidence="1">
    <location>
        <begin position="190"/>
        <end position="213"/>
    </location>
</feature>
<keyword evidence="2" id="KW-1185">Reference proteome</keyword>
<keyword evidence="1" id="KW-1133">Transmembrane helix</keyword>
<keyword evidence="1" id="KW-0472">Membrane</keyword>
<feature type="transmembrane region" description="Helical" evidence="1">
    <location>
        <begin position="239"/>
        <end position="259"/>
    </location>
</feature>
<dbReference type="SUPFAM" id="SSF81321">
    <property type="entry name" value="Family A G protein-coupled receptor-like"/>
    <property type="match status" value="1"/>
</dbReference>
<dbReference type="Gene3D" id="1.20.1070.10">
    <property type="entry name" value="Rhodopsin 7-helix transmembrane proteins"/>
    <property type="match status" value="1"/>
</dbReference>
<proteinExistence type="predicted"/>
<evidence type="ECO:0000313" key="2">
    <source>
        <dbReference type="Proteomes" id="UP000046395"/>
    </source>
</evidence>
<feature type="transmembrane region" description="Helical" evidence="1">
    <location>
        <begin position="57"/>
        <end position="80"/>
    </location>
</feature>
<name>A0A5S6R685_TRIMR</name>
<accession>A0A5S6R685</accession>
<sequence length="324" mass="36448">MEMSTNRSDGCPIFYDDKAESNGLYNGFFIVVAIISLMLDCFLLAVVGRRISTQPDLYIISGFVISNVVTSLGLLCASAYRIWWRTAEPLCVHPAQCITDRFYVPMHMVGSDAVAITMVLLSLERFFLFWRQKWHSVVFSPFCTTVMVLATFLFSCLEVFAVYLDAAARSDKLISSMCYRKEYTSQIYNYVYTCTKVTLAVACLIFYVLAYVIHKVSVQKSGCPTSLGTIRNSRRSSMLFNLLIIALVIALFHIAPLVLKPLSHASPIIGKTVKIVHNLYLPLSTALCFAIHPFLLSSAQRLCSKFSCSILERFHRHTSVVYIG</sequence>
<feature type="transmembrane region" description="Helical" evidence="1">
    <location>
        <begin position="142"/>
        <end position="164"/>
    </location>
</feature>
<evidence type="ECO:0000256" key="1">
    <source>
        <dbReference type="SAM" id="Phobius"/>
    </source>
</evidence>
<feature type="transmembrane region" description="Helical" evidence="1">
    <location>
        <begin position="24"/>
        <end position="45"/>
    </location>
</feature>
<protein>
    <submittedName>
        <fullName evidence="3">G-protein coupled receptors family 1 profile domain-containing protein</fullName>
    </submittedName>
</protein>
<reference evidence="3" key="1">
    <citation type="submission" date="2019-12" db="UniProtKB">
        <authorList>
            <consortium name="WormBaseParasite"/>
        </authorList>
    </citation>
    <scope>IDENTIFICATION</scope>
</reference>
<feature type="transmembrane region" description="Helical" evidence="1">
    <location>
        <begin position="279"/>
        <end position="296"/>
    </location>
</feature>
<keyword evidence="1" id="KW-0812">Transmembrane</keyword>
<dbReference type="AlphaFoldDB" id="A0A5S6R685"/>
<organism evidence="2 3">
    <name type="scientific">Trichuris muris</name>
    <name type="common">Mouse whipworm</name>
    <dbReference type="NCBI Taxonomy" id="70415"/>
    <lineage>
        <taxon>Eukaryota</taxon>
        <taxon>Metazoa</taxon>
        <taxon>Ecdysozoa</taxon>
        <taxon>Nematoda</taxon>
        <taxon>Enoplea</taxon>
        <taxon>Dorylaimia</taxon>
        <taxon>Trichinellida</taxon>
        <taxon>Trichuridae</taxon>
        <taxon>Trichuris</taxon>
    </lineage>
</organism>
<dbReference type="WBParaSite" id="TMUE_3000014834.1">
    <property type="protein sequence ID" value="TMUE_3000014834.1"/>
    <property type="gene ID" value="WBGene00302346"/>
</dbReference>
<dbReference type="Proteomes" id="UP000046395">
    <property type="component" value="Unassembled WGS sequence"/>
</dbReference>
<feature type="transmembrane region" description="Helical" evidence="1">
    <location>
        <begin position="113"/>
        <end position="130"/>
    </location>
</feature>